<proteinExistence type="predicted"/>
<evidence type="ECO:0000313" key="4">
    <source>
        <dbReference type="Proteomes" id="UP000032180"/>
    </source>
</evidence>
<feature type="region of interest" description="Disordered" evidence="2">
    <location>
        <begin position="1"/>
        <end position="23"/>
    </location>
</feature>
<feature type="compositionally biased region" description="Polar residues" evidence="2">
    <location>
        <begin position="1"/>
        <end position="17"/>
    </location>
</feature>
<name>A0A0D9W3A2_9ORYZ</name>
<dbReference type="HOGENOM" id="CLU_036755_0_1_1"/>
<evidence type="ECO:0000256" key="1">
    <source>
        <dbReference type="SAM" id="Coils"/>
    </source>
</evidence>
<feature type="coiled-coil region" evidence="1">
    <location>
        <begin position="313"/>
        <end position="441"/>
    </location>
</feature>
<dbReference type="Gramene" id="LPERR04G04490.1">
    <property type="protein sequence ID" value="LPERR04G04490.1"/>
    <property type="gene ID" value="LPERR04G04490"/>
</dbReference>
<accession>A0A0D9W3A2</accession>
<dbReference type="EnsemblPlants" id="LPERR04G04490.1">
    <property type="protein sequence ID" value="LPERR04G04490.1"/>
    <property type="gene ID" value="LPERR04G04490"/>
</dbReference>
<feature type="region of interest" description="Disordered" evidence="2">
    <location>
        <begin position="115"/>
        <end position="140"/>
    </location>
</feature>
<keyword evidence="4" id="KW-1185">Reference proteome</keyword>
<reference evidence="3" key="3">
    <citation type="submission" date="2015-04" db="UniProtKB">
        <authorList>
            <consortium name="EnsemblPlants"/>
        </authorList>
    </citation>
    <scope>IDENTIFICATION</scope>
</reference>
<dbReference type="AlphaFoldDB" id="A0A0D9W3A2"/>
<keyword evidence="1" id="KW-0175">Coiled coil</keyword>
<reference evidence="3 4" key="1">
    <citation type="submission" date="2012-08" db="EMBL/GenBank/DDBJ databases">
        <title>Oryza genome evolution.</title>
        <authorList>
            <person name="Wing R.A."/>
        </authorList>
    </citation>
    <scope>NUCLEOTIDE SEQUENCE</scope>
</reference>
<protein>
    <submittedName>
        <fullName evidence="3">Uncharacterized protein</fullName>
    </submittedName>
</protein>
<organism evidence="3 4">
    <name type="scientific">Leersia perrieri</name>
    <dbReference type="NCBI Taxonomy" id="77586"/>
    <lineage>
        <taxon>Eukaryota</taxon>
        <taxon>Viridiplantae</taxon>
        <taxon>Streptophyta</taxon>
        <taxon>Embryophyta</taxon>
        <taxon>Tracheophyta</taxon>
        <taxon>Spermatophyta</taxon>
        <taxon>Magnoliopsida</taxon>
        <taxon>Liliopsida</taxon>
        <taxon>Poales</taxon>
        <taxon>Poaceae</taxon>
        <taxon>BOP clade</taxon>
        <taxon>Oryzoideae</taxon>
        <taxon>Oryzeae</taxon>
        <taxon>Oryzinae</taxon>
        <taxon>Leersia</taxon>
    </lineage>
</organism>
<evidence type="ECO:0000256" key="2">
    <source>
        <dbReference type="SAM" id="MobiDB-lite"/>
    </source>
</evidence>
<dbReference type="Proteomes" id="UP000032180">
    <property type="component" value="Chromosome 4"/>
</dbReference>
<evidence type="ECO:0000313" key="3">
    <source>
        <dbReference type="EnsemblPlants" id="LPERR04G04490.1"/>
    </source>
</evidence>
<reference evidence="4" key="2">
    <citation type="submission" date="2013-12" db="EMBL/GenBank/DDBJ databases">
        <authorList>
            <person name="Yu Y."/>
            <person name="Lee S."/>
            <person name="de Baynast K."/>
            <person name="Wissotski M."/>
            <person name="Liu L."/>
            <person name="Talag J."/>
            <person name="Goicoechea J."/>
            <person name="Angelova A."/>
            <person name="Jetty R."/>
            <person name="Kudrna D."/>
            <person name="Golser W."/>
            <person name="Rivera L."/>
            <person name="Zhang J."/>
            <person name="Wing R."/>
        </authorList>
    </citation>
    <scope>NUCLEOTIDE SEQUENCE</scope>
</reference>
<sequence length="549" mass="59277">MASVGSSKTATNASVSEDSGWLPSLIDEGKLNLMVKEDVLLRQVECYQLDSRPPSVANITRPKQTPMPDGLAINYFDDEEEGKAADVTAVNVEVQANSSKGRKHKALIASDLDDEMANQSAPVPRLSSPPPSTAPKARPFSLCPAKRRSLKVSSIKPSTSFTCKADDIPPQPPTTLVVETPVVMLTDLQSDSAEVVVPEATVSPPPHVAAIDIRPTAAQVTTSSDITPTGIFFKLIQHQPTEIALTTTAAATPATTTEATPSPFPAFITVVDAASADKGKQVQGSLAAAGPTTGSDSERTVSEEKVVQNSSAKDTLLERIAPLAEKAEQAQEELAILRNEVAAYRNICSNFKDKLRDFLGHDPAIFEAKKQAKEQVQKLQAELTQLQSKNQAKKYKDKLKTLMQKHEELRTSNAKETSSMKMKHNNDLDKMKAKLDEARRISAEFCEDAEPILDTLYSATAESNGSSLQVVSELLQPAPTKFKEIILESVGVACSQTLAILKSLCPSINLQPITSRYAEGTTDEKALELTNEVDDIAKVVAKNSLYPEE</sequence>